<dbReference type="EMBL" id="JARKNE010000007">
    <property type="protein sequence ID" value="KAK5819324.1"/>
    <property type="molecule type" value="Genomic_DNA"/>
</dbReference>
<comment type="caution">
    <text evidence="1">The sequence shown here is derived from an EMBL/GenBank/DDBJ whole genome shotgun (WGS) entry which is preliminary data.</text>
</comment>
<name>A0ABR0PDK1_GOSAR</name>
<dbReference type="Proteomes" id="UP001358586">
    <property type="component" value="Chromosome 7"/>
</dbReference>
<evidence type="ECO:0008006" key="3">
    <source>
        <dbReference type="Google" id="ProtNLM"/>
    </source>
</evidence>
<evidence type="ECO:0000313" key="2">
    <source>
        <dbReference type="Proteomes" id="UP001358586"/>
    </source>
</evidence>
<proteinExistence type="predicted"/>
<evidence type="ECO:0000313" key="1">
    <source>
        <dbReference type="EMBL" id="KAK5819324.1"/>
    </source>
</evidence>
<sequence>MPSWTSVNQLIEHETCTWNKELVHTIVDDSTTACIFSIPIAGSNSEDMLVWKFEGSEKYTVKTRRTLSVEVICPLCKADSEDSDHLMWSCDILQRV</sequence>
<gene>
    <name evidence="1" type="ORF">PVK06_024308</name>
</gene>
<reference evidence="1 2" key="1">
    <citation type="submission" date="2023-03" db="EMBL/GenBank/DDBJ databases">
        <title>WGS of Gossypium arboreum.</title>
        <authorList>
            <person name="Yu D."/>
        </authorList>
    </citation>
    <scope>NUCLEOTIDE SEQUENCE [LARGE SCALE GENOMIC DNA]</scope>
    <source>
        <tissue evidence="1">Leaf</tissue>
    </source>
</reference>
<keyword evidence="2" id="KW-1185">Reference proteome</keyword>
<organism evidence="1 2">
    <name type="scientific">Gossypium arboreum</name>
    <name type="common">Tree cotton</name>
    <name type="synonym">Gossypium nanking</name>
    <dbReference type="NCBI Taxonomy" id="29729"/>
    <lineage>
        <taxon>Eukaryota</taxon>
        <taxon>Viridiplantae</taxon>
        <taxon>Streptophyta</taxon>
        <taxon>Embryophyta</taxon>
        <taxon>Tracheophyta</taxon>
        <taxon>Spermatophyta</taxon>
        <taxon>Magnoliopsida</taxon>
        <taxon>eudicotyledons</taxon>
        <taxon>Gunneridae</taxon>
        <taxon>Pentapetalae</taxon>
        <taxon>rosids</taxon>
        <taxon>malvids</taxon>
        <taxon>Malvales</taxon>
        <taxon>Malvaceae</taxon>
        <taxon>Malvoideae</taxon>
        <taxon>Gossypium</taxon>
    </lineage>
</organism>
<protein>
    <recommendedName>
        <fullName evidence="3">Reverse transcriptase zinc-binding domain-containing protein</fullName>
    </recommendedName>
</protein>
<accession>A0ABR0PDK1</accession>